<evidence type="ECO:0000256" key="3">
    <source>
        <dbReference type="ARBA" id="ARBA00023163"/>
    </source>
</evidence>
<dbReference type="Pfam" id="PF00027">
    <property type="entry name" value="cNMP_binding"/>
    <property type="match status" value="1"/>
</dbReference>
<feature type="domain" description="Cyclic nucleotide-binding" evidence="4">
    <location>
        <begin position="12"/>
        <end position="135"/>
    </location>
</feature>
<reference evidence="5" key="2">
    <citation type="submission" date="2021-04" db="EMBL/GenBank/DDBJ databases">
        <authorList>
            <person name="Gilroy R."/>
        </authorList>
    </citation>
    <scope>NUCLEOTIDE SEQUENCE</scope>
    <source>
        <strain evidence="5">A6-441</strain>
    </source>
</reference>
<evidence type="ECO:0000256" key="1">
    <source>
        <dbReference type="ARBA" id="ARBA00023015"/>
    </source>
</evidence>
<keyword evidence="3" id="KW-0804">Transcription</keyword>
<dbReference type="InterPro" id="IPR000595">
    <property type="entry name" value="cNMP-bd_dom"/>
</dbReference>
<keyword evidence="2" id="KW-0238">DNA-binding</keyword>
<dbReference type="InterPro" id="IPR012318">
    <property type="entry name" value="HTH_CRP"/>
</dbReference>
<keyword evidence="1" id="KW-0805">Transcription regulation</keyword>
<dbReference type="PROSITE" id="PS50042">
    <property type="entry name" value="CNMP_BINDING_3"/>
    <property type="match status" value="1"/>
</dbReference>
<dbReference type="Gene3D" id="2.60.120.10">
    <property type="entry name" value="Jelly Rolls"/>
    <property type="match status" value="1"/>
</dbReference>
<dbReference type="GO" id="GO:0006355">
    <property type="term" value="P:regulation of DNA-templated transcription"/>
    <property type="evidence" value="ECO:0007669"/>
    <property type="project" value="InterPro"/>
</dbReference>
<comment type="caution">
    <text evidence="5">The sequence shown here is derived from an EMBL/GenBank/DDBJ whole genome shotgun (WGS) entry which is preliminary data.</text>
</comment>
<protein>
    <submittedName>
        <fullName evidence="5">Crp/Fnr family transcriptional regulator</fullName>
    </submittedName>
</protein>
<evidence type="ECO:0000313" key="6">
    <source>
        <dbReference type="Proteomes" id="UP000724657"/>
    </source>
</evidence>
<reference evidence="5" key="1">
    <citation type="journal article" date="2021" name="PeerJ">
        <title>Extensive microbial diversity within the chicken gut microbiome revealed by metagenomics and culture.</title>
        <authorList>
            <person name="Gilroy R."/>
            <person name="Ravi A."/>
            <person name="Getino M."/>
            <person name="Pursley I."/>
            <person name="Horton D.L."/>
            <person name="Alikhan N.F."/>
            <person name="Baker D."/>
            <person name="Gharbi K."/>
            <person name="Hall N."/>
            <person name="Watson M."/>
            <person name="Adriaenssens E.M."/>
            <person name="Foster-Nyarko E."/>
            <person name="Jarju S."/>
            <person name="Secka A."/>
            <person name="Antonio M."/>
            <person name="Oren A."/>
            <person name="Chaudhuri R.R."/>
            <person name="La Ragione R."/>
            <person name="Hildebrand F."/>
            <person name="Pallen M.J."/>
        </authorList>
    </citation>
    <scope>NUCLEOTIDE SEQUENCE</scope>
    <source>
        <strain evidence="5">A6-441</strain>
    </source>
</reference>
<sequence length="222" mass="25805">MKEKNLIKNTDLFFRLEDSEFENIIEKCRYKILNFQKDEYVAFRGDDIDGVYINLEGILVAEMLKDDGNVKKIEELGKGRIVASAFIFGNVNKFPIDLVAKSKVKVLFIEKNEVVELLKSNSKILKIFLDEISNKAQFLSKNLWESLSNKTINQKLVEYMLKNEKDGIIIFNNSIKELSEYFNVSRPSLSRVIKNIIEEGVIERVEKGKYKILSREKLLKIK</sequence>
<name>A0A9E2NWS3_9FUSO</name>
<dbReference type="EMBL" id="JAHLFN010000017">
    <property type="protein sequence ID" value="MBU3841767.1"/>
    <property type="molecule type" value="Genomic_DNA"/>
</dbReference>
<evidence type="ECO:0000313" key="5">
    <source>
        <dbReference type="EMBL" id="MBU3841767.1"/>
    </source>
</evidence>
<dbReference type="InterPro" id="IPR018490">
    <property type="entry name" value="cNMP-bd_dom_sf"/>
</dbReference>
<gene>
    <name evidence="5" type="ORF">IAA47_02005</name>
</gene>
<evidence type="ECO:0000259" key="4">
    <source>
        <dbReference type="PROSITE" id="PS50042"/>
    </source>
</evidence>
<dbReference type="CDD" id="cd00038">
    <property type="entry name" value="CAP_ED"/>
    <property type="match status" value="1"/>
</dbReference>
<dbReference type="AlphaFoldDB" id="A0A9E2NWS3"/>
<proteinExistence type="predicted"/>
<dbReference type="Pfam" id="PF13545">
    <property type="entry name" value="HTH_Crp_2"/>
    <property type="match status" value="1"/>
</dbReference>
<dbReference type="Proteomes" id="UP000724657">
    <property type="component" value="Unassembled WGS sequence"/>
</dbReference>
<dbReference type="SUPFAM" id="SSF46785">
    <property type="entry name" value="Winged helix' DNA-binding domain"/>
    <property type="match status" value="1"/>
</dbReference>
<dbReference type="InterPro" id="IPR014710">
    <property type="entry name" value="RmlC-like_jellyroll"/>
</dbReference>
<dbReference type="InterPro" id="IPR036390">
    <property type="entry name" value="WH_DNA-bd_sf"/>
</dbReference>
<dbReference type="GO" id="GO:0003677">
    <property type="term" value="F:DNA binding"/>
    <property type="evidence" value="ECO:0007669"/>
    <property type="project" value="UniProtKB-KW"/>
</dbReference>
<dbReference type="SUPFAM" id="SSF51206">
    <property type="entry name" value="cAMP-binding domain-like"/>
    <property type="match status" value="1"/>
</dbReference>
<organism evidence="5 6">
    <name type="scientific">Candidatus Fusobacterium pullicola</name>
    <dbReference type="NCBI Taxonomy" id="2838601"/>
    <lineage>
        <taxon>Bacteria</taxon>
        <taxon>Fusobacteriati</taxon>
        <taxon>Fusobacteriota</taxon>
        <taxon>Fusobacteriia</taxon>
        <taxon>Fusobacteriales</taxon>
        <taxon>Fusobacteriaceae</taxon>
        <taxon>Fusobacterium</taxon>
    </lineage>
</organism>
<accession>A0A9E2NWS3</accession>
<evidence type="ECO:0000256" key="2">
    <source>
        <dbReference type="ARBA" id="ARBA00023125"/>
    </source>
</evidence>
<dbReference type="SMART" id="SM00100">
    <property type="entry name" value="cNMP"/>
    <property type="match status" value="1"/>
</dbReference>